<evidence type="ECO:0000313" key="4">
    <source>
        <dbReference type="EMBL" id="MBK4717517.1"/>
    </source>
</evidence>
<dbReference type="InterPro" id="IPR033469">
    <property type="entry name" value="CYTH-like_dom_sf"/>
</dbReference>
<dbReference type="InterPro" id="IPR038186">
    <property type="entry name" value="CHAD_dom_sf"/>
</dbReference>
<dbReference type="Pfam" id="PF01928">
    <property type="entry name" value="CYTH"/>
    <property type="match status" value="1"/>
</dbReference>
<evidence type="ECO:0000259" key="3">
    <source>
        <dbReference type="PROSITE" id="PS51708"/>
    </source>
</evidence>
<dbReference type="SUPFAM" id="SSF55154">
    <property type="entry name" value="CYTH-like phosphatases"/>
    <property type="match status" value="1"/>
</dbReference>
<proteinExistence type="predicted"/>
<dbReference type="InterPro" id="IPR023577">
    <property type="entry name" value="CYTH_domain"/>
</dbReference>
<keyword evidence="5" id="KW-1185">Reference proteome</keyword>
<dbReference type="Gene3D" id="1.40.20.10">
    <property type="entry name" value="CHAD domain"/>
    <property type="match status" value="1"/>
</dbReference>
<feature type="region of interest" description="Disordered" evidence="1">
    <location>
        <begin position="1"/>
        <end position="20"/>
    </location>
</feature>
<dbReference type="PANTHER" id="PTHR39569">
    <property type="entry name" value="INORGANIC TRIPHOSPHATASE"/>
    <property type="match status" value="1"/>
</dbReference>
<gene>
    <name evidence="4" type="ORF">JJL56_01400</name>
</gene>
<name>A0ABS1HRR8_9PROT</name>
<dbReference type="Gene3D" id="2.40.320.10">
    <property type="entry name" value="Hypothetical Protein Pfu-838710-001"/>
    <property type="match status" value="1"/>
</dbReference>
<dbReference type="Proteomes" id="UP000654452">
    <property type="component" value="Unassembled WGS sequence"/>
</dbReference>
<dbReference type="Pfam" id="PF05235">
    <property type="entry name" value="CHAD"/>
    <property type="match status" value="1"/>
</dbReference>
<feature type="compositionally biased region" description="Polar residues" evidence="1">
    <location>
        <begin position="1"/>
        <end position="15"/>
    </location>
</feature>
<accession>A0ABS1HRR8</accession>
<dbReference type="RefSeq" id="WP_200483895.1">
    <property type="nucleotide sequence ID" value="NZ_JAEPIV010000001.1"/>
</dbReference>
<dbReference type="InterPro" id="IPR039013">
    <property type="entry name" value="YgiF"/>
</dbReference>
<dbReference type="CDD" id="cd07756">
    <property type="entry name" value="CYTH-like_Pase_CHAD"/>
    <property type="match status" value="1"/>
</dbReference>
<reference evidence="4 5" key="1">
    <citation type="submission" date="2021-01" db="EMBL/GenBank/DDBJ databases">
        <title>Azospirillum sp. YIM DDC1 draft genome.</title>
        <authorList>
            <person name="Wang Y.-X."/>
        </authorList>
    </citation>
    <scope>NUCLEOTIDE SEQUENCE [LARGE SCALE GENOMIC DNA]</scope>
    <source>
        <strain evidence="4 5">YIM DDC1</strain>
    </source>
</reference>
<dbReference type="EMBL" id="JAEPIV010000001">
    <property type="protein sequence ID" value="MBK4717517.1"/>
    <property type="molecule type" value="Genomic_DNA"/>
</dbReference>
<feature type="domain" description="CHAD" evidence="3">
    <location>
        <begin position="246"/>
        <end position="541"/>
    </location>
</feature>
<dbReference type="SMART" id="SM01118">
    <property type="entry name" value="CYTH"/>
    <property type="match status" value="1"/>
</dbReference>
<evidence type="ECO:0000256" key="1">
    <source>
        <dbReference type="SAM" id="MobiDB-lite"/>
    </source>
</evidence>
<comment type="caution">
    <text evidence="4">The sequence shown here is derived from an EMBL/GenBank/DDBJ whole genome shotgun (WGS) entry which is preliminary data.</text>
</comment>
<dbReference type="PROSITE" id="PS51708">
    <property type="entry name" value="CHAD"/>
    <property type="match status" value="1"/>
</dbReference>
<feature type="domain" description="CYTH" evidence="2">
    <location>
        <begin position="25"/>
        <end position="234"/>
    </location>
</feature>
<organism evidence="4 5">
    <name type="scientific">Azospirillum aestuarii</name>
    <dbReference type="NCBI Taxonomy" id="2802052"/>
    <lineage>
        <taxon>Bacteria</taxon>
        <taxon>Pseudomonadati</taxon>
        <taxon>Pseudomonadota</taxon>
        <taxon>Alphaproteobacteria</taxon>
        <taxon>Rhodospirillales</taxon>
        <taxon>Azospirillaceae</taxon>
        <taxon>Azospirillum</taxon>
    </lineage>
</organism>
<dbReference type="SMART" id="SM00880">
    <property type="entry name" value="CHAD"/>
    <property type="match status" value="1"/>
</dbReference>
<dbReference type="PANTHER" id="PTHR39569:SF1">
    <property type="entry name" value="INORGANIC TRIPHOSPHATASE"/>
    <property type="match status" value="1"/>
</dbReference>
<protein>
    <submittedName>
        <fullName evidence="4">CYTH and CHAD domain-containing protein</fullName>
    </submittedName>
</protein>
<evidence type="ECO:0000259" key="2">
    <source>
        <dbReference type="PROSITE" id="PS51707"/>
    </source>
</evidence>
<evidence type="ECO:0000313" key="5">
    <source>
        <dbReference type="Proteomes" id="UP000654452"/>
    </source>
</evidence>
<dbReference type="PROSITE" id="PS51707">
    <property type="entry name" value="CYTH"/>
    <property type="match status" value="1"/>
</dbReference>
<dbReference type="InterPro" id="IPR007899">
    <property type="entry name" value="CHAD_dom"/>
</dbReference>
<sequence>MSSAPQNNAPQNATPSGAPAAVSAVREVEMKLHLDPRDLFRVAGLPVLKDAAEGDPIVRDLRTVYYDTPDRRLFTGGVALRVRQDGDRFVQTLKTINAATPGDSAAVAIRKKWDWAIPTAAPEMSPFVAEGVAALVPEDARAALVPQFTTEFRRTTLLVRPDALTSIEVAVDEGQITAGNACARISEVELELKSGRIGRLFDLALALQRRVPVRIGTESKAEIGDRLVTGRLPAPVLPEPLGLTPVTTVAEAYRHIVRHGLRLLLANEACALAGGDVEGLHQMRVALRRLRTAIRLFRPLAGVPDACRAGNDIRWFSRRLGPARDWDVLLSHGIAPFAATEKAPADGIAALTAAVREARRAPALAAVEAIQSPRCTGLILALGAWLEDGAWQSGAVPEVRAQLDRPMAELSGPWLAAQHAKALKAGASKAGRDLDAADAASRDRLRRRLRKLRHTAEFFRGLYAETATVPFVTTLDALLGALDAEHDAAVAGGLLRSLSADRPEHRSAADSTARWLAKQADKRRKALPGLWKGYRDGAVFW</sequence>